<gene>
    <name evidence="2" type="ORF">NZH93_46585</name>
</gene>
<dbReference type="InterPro" id="IPR025331">
    <property type="entry name" value="TNT"/>
</dbReference>
<comment type="caution">
    <text evidence="2">The sequence shown here is derived from an EMBL/GenBank/DDBJ whole genome shotgun (WGS) entry which is preliminary data.</text>
</comment>
<accession>A0A9X2VWR5</accession>
<dbReference type="InterPro" id="IPR053024">
    <property type="entry name" value="Fungal_surface_NADase"/>
</dbReference>
<reference evidence="2" key="1">
    <citation type="submission" date="2022-08" db="EMBL/GenBank/DDBJ databases">
        <authorList>
            <person name="Tistechok S."/>
            <person name="Samborskyy M."/>
            <person name="Roman I."/>
        </authorList>
    </citation>
    <scope>NUCLEOTIDE SEQUENCE</scope>
    <source>
        <strain evidence="2">DSM 103496</strain>
    </source>
</reference>
<organism evidence="2 3">
    <name type="scientific">Umezawaea endophytica</name>
    <dbReference type="NCBI Taxonomy" id="1654476"/>
    <lineage>
        <taxon>Bacteria</taxon>
        <taxon>Bacillati</taxon>
        <taxon>Actinomycetota</taxon>
        <taxon>Actinomycetes</taxon>
        <taxon>Pseudonocardiales</taxon>
        <taxon>Pseudonocardiaceae</taxon>
        <taxon>Umezawaea</taxon>
    </lineage>
</organism>
<evidence type="ECO:0000313" key="3">
    <source>
        <dbReference type="Proteomes" id="UP001141259"/>
    </source>
</evidence>
<dbReference type="Proteomes" id="UP001141259">
    <property type="component" value="Unassembled WGS sequence"/>
</dbReference>
<proteinExistence type="predicted"/>
<evidence type="ECO:0000259" key="1">
    <source>
        <dbReference type="Pfam" id="PF14021"/>
    </source>
</evidence>
<name>A0A9X2VWR5_9PSEU</name>
<feature type="domain" description="TNT" evidence="1">
    <location>
        <begin position="2"/>
        <end position="86"/>
    </location>
</feature>
<sequence length="88" mass="9530">MLPAGTEVDRFGTPEGRVLAAAGTRFAGRSLPPTDLAAGYRRYVLTQPLPVWRTISVGWFGQPGGGTRYRTTYPVADLVALGYLMELT</sequence>
<dbReference type="EMBL" id="JANYMP010000044">
    <property type="protein sequence ID" value="MCS7484345.1"/>
    <property type="molecule type" value="Genomic_DNA"/>
</dbReference>
<dbReference type="PANTHER" id="PTHR42059:SF1">
    <property type="entry name" value="TNT DOMAIN-CONTAINING PROTEIN"/>
    <property type="match status" value="1"/>
</dbReference>
<dbReference type="PANTHER" id="PTHR42059">
    <property type="entry name" value="TNT DOMAIN-CONTAINING PROTEIN"/>
    <property type="match status" value="1"/>
</dbReference>
<evidence type="ECO:0000313" key="2">
    <source>
        <dbReference type="EMBL" id="MCS7484345.1"/>
    </source>
</evidence>
<dbReference type="AlphaFoldDB" id="A0A9X2VWR5"/>
<dbReference type="Pfam" id="PF14021">
    <property type="entry name" value="TNT"/>
    <property type="match status" value="1"/>
</dbReference>
<protein>
    <submittedName>
        <fullName evidence="2">TNT domain-containing protein</fullName>
    </submittedName>
</protein>
<keyword evidence="3" id="KW-1185">Reference proteome</keyword>
<dbReference type="GO" id="GO:0050135">
    <property type="term" value="F:NADP+ nucleosidase activity"/>
    <property type="evidence" value="ECO:0007669"/>
    <property type="project" value="InterPro"/>
</dbReference>